<sequence>MSAPGRSRASTGLCRSQKHSASCASAQSIPRRLYFNNLVDDIWAHKRQADRLAAEEHDANFRPTKYFKPSKKARSSFAFQVVVRMNKKARFSNANSKADIAPLYSLRTYKAIPDFPRTVSEIDELSLASLEDILYHLGTAIPRGRSSKRWELLAEIGWWGLRSIPSRT</sequence>
<keyword evidence="2" id="KW-1185">Reference proteome</keyword>
<dbReference type="Proteomes" id="UP001430584">
    <property type="component" value="Unassembled WGS sequence"/>
</dbReference>
<gene>
    <name evidence="1" type="ORF">SLS55_010368</name>
</gene>
<evidence type="ECO:0000313" key="1">
    <source>
        <dbReference type="EMBL" id="KAL0253389.1"/>
    </source>
</evidence>
<dbReference type="RefSeq" id="XP_066628033.1">
    <property type="nucleotide sequence ID" value="XM_066781750.1"/>
</dbReference>
<evidence type="ECO:0000313" key="2">
    <source>
        <dbReference type="Proteomes" id="UP001430584"/>
    </source>
</evidence>
<comment type="caution">
    <text evidence="1">The sequence shown here is derived from an EMBL/GenBank/DDBJ whole genome shotgun (WGS) entry which is preliminary data.</text>
</comment>
<protein>
    <submittedName>
        <fullName evidence="1">Uncharacterized protein</fullName>
    </submittedName>
</protein>
<organism evidence="1 2">
    <name type="scientific">Diplodia seriata</name>
    <dbReference type="NCBI Taxonomy" id="420778"/>
    <lineage>
        <taxon>Eukaryota</taxon>
        <taxon>Fungi</taxon>
        <taxon>Dikarya</taxon>
        <taxon>Ascomycota</taxon>
        <taxon>Pezizomycotina</taxon>
        <taxon>Dothideomycetes</taxon>
        <taxon>Dothideomycetes incertae sedis</taxon>
        <taxon>Botryosphaeriales</taxon>
        <taxon>Botryosphaeriaceae</taxon>
        <taxon>Diplodia</taxon>
    </lineage>
</organism>
<accession>A0ABR3C1G7</accession>
<reference evidence="1 2" key="1">
    <citation type="submission" date="2024-02" db="EMBL/GenBank/DDBJ databases">
        <title>De novo assembly and annotation of 12 fungi associated with fruit tree decline syndrome in Ontario, Canada.</title>
        <authorList>
            <person name="Sulman M."/>
            <person name="Ellouze W."/>
            <person name="Ilyukhin E."/>
        </authorList>
    </citation>
    <scope>NUCLEOTIDE SEQUENCE [LARGE SCALE GENOMIC DNA]</scope>
    <source>
        <strain evidence="1 2">FDS-637</strain>
    </source>
</reference>
<dbReference type="GeneID" id="92014453"/>
<proteinExistence type="predicted"/>
<dbReference type="EMBL" id="JAJVCZ030000012">
    <property type="protein sequence ID" value="KAL0253389.1"/>
    <property type="molecule type" value="Genomic_DNA"/>
</dbReference>
<name>A0ABR3C1G7_9PEZI</name>